<evidence type="ECO:0000313" key="3">
    <source>
        <dbReference type="Proteomes" id="UP001305414"/>
    </source>
</evidence>
<protein>
    <submittedName>
        <fullName evidence="2">Uncharacterized protein</fullName>
    </submittedName>
</protein>
<evidence type="ECO:0000256" key="1">
    <source>
        <dbReference type="ARBA" id="ARBA00035112"/>
    </source>
</evidence>
<dbReference type="GO" id="GO:0043386">
    <property type="term" value="P:mycotoxin biosynthetic process"/>
    <property type="evidence" value="ECO:0007669"/>
    <property type="project" value="InterPro"/>
</dbReference>
<reference evidence="2 3" key="1">
    <citation type="submission" date="2023-10" db="EMBL/GenBank/DDBJ databases">
        <title>Draft genome sequence of Xylaria bambusicola isolate GMP-LS, the root and basal stem rot pathogen of sugarcane in Indonesia.</title>
        <authorList>
            <person name="Selvaraj P."/>
            <person name="Muralishankar V."/>
            <person name="Muruganantham S."/>
            <person name="Sp S."/>
            <person name="Haryani S."/>
            <person name="Lau K.J.X."/>
            <person name="Naqvi N.I."/>
        </authorList>
    </citation>
    <scope>NUCLEOTIDE SEQUENCE [LARGE SCALE GENOMIC DNA]</scope>
    <source>
        <strain evidence="2">GMP-LS</strain>
    </source>
</reference>
<sequence>MLRQGLITNCNYYWGKKYGLTPSIQFGMHLDHCLGTILENLMCHADVDIVVFNWREKEDEPFPDFEVKKQCRDFDAVLQWQDEMKLGDTIERWKALQKPVGAKQRKLPPGLAEIDPLGDGEIDGFRVSRLKDVPADCLSAAPS</sequence>
<evidence type="ECO:0000313" key="2">
    <source>
        <dbReference type="EMBL" id="KAK5628322.1"/>
    </source>
</evidence>
<dbReference type="PANTHER" id="PTHR33365:SF14">
    <property type="entry name" value="TAT PATHWAY SIGNAL SEQUENCE"/>
    <property type="match status" value="1"/>
</dbReference>
<gene>
    <name evidence="2" type="ORF">RRF57_004037</name>
</gene>
<comment type="similarity">
    <text evidence="1">Belongs to the ustYa family.</text>
</comment>
<dbReference type="EMBL" id="JAWHQM010000008">
    <property type="protein sequence ID" value="KAK5628322.1"/>
    <property type="molecule type" value="Genomic_DNA"/>
</dbReference>
<proteinExistence type="inferred from homology"/>
<dbReference type="Pfam" id="PF11807">
    <property type="entry name" value="UstYa"/>
    <property type="match status" value="1"/>
</dbReference>
<dbReference type="Proteomes" id="UP001305414">
    <property type="component" value="Unassembled WGS sequence"/>
</dbReference>
<dbReference type="InterPro" id="IPR021765">
    <property type="entry name" value="UstYa-like"/>
</dbReference>
<name>A0AAN7Z3G3_9PEZI</name>
<keyword evidence="3" id="KW-1185">Reference proteome</keyword>
<dbReference type="AlphaFoldDB" id="A0AAN7Z3G3"/>
<organism evidence="2 3">
    <name type="scientific">Xylaria bambusicola</name>
    <dbReference type="NCBI Taxonomy" id="326684"/>
    <lineage>
        <taxon>Eukaryota</taxon>
        <taxon>Fungi</taxon>
        <taxon>Dikarya</taxon>
        <taxon>Ascomycota</taxon>
        <taxon>Pezizomycotina</taxon>
        <taxon>Sordariomycetes</taxon>
        <taxon>Xylariomycetidae</taxon>
        <taxon>Xylariales</taxon>
        <taxon>Xylariaceae</taxon>
        <taxon>Xylaria</taxon>
    </lineage>
</organism>
<accession>A0AAN7Z3G3</accession>
<comment type="caution">
    <text evidence="2">The sequence shown here is derived from an EMBL/GenBank/DDBJ whole genome shotgun (WGS) entry which is preliminary data.</text>
</comment>
<dbReference type="PANTHER" id="PTHR33365">
    <property type="entry name" value="YALI0B05434P"/>
    <property type="match status" value="1"/>
</dbReference>